<feature type="coiled-coil region" evidence="1">
    <location>
        <begin position="790"/>
        <end position="906"/>
    </location>
</feature>
<reference evidence="4 5" key="1">
    <citation type="submission" date="2017-08" db="EMBL/GenBank/DDBJ databases">
        <title>Acidophilic green algal genome provides insights into adaptation to an acidic environment.</title>
        <authorList>
            <person name="Hirooka S."/>
            <person name="Hirose Y."/>
            <person name="Kanesaki Y."/>
            <person name="Higuchi S."/>
            <person name="Fujiwara T."/>
            <person name="Onuma R."/>
            <person name="Era A."/>
            <person name="Ohbayashi R."/>
            <person name="Uzuka A."/>
            <person name="Nozaki H."/>
            <person name="Yoshikawa H."/>
            <person name="Miyagishima S.Y."/>
        </authorList>
    </citation>
    <scope>NUCLEOTIDE SEQUENCE [LARGE SCALE GENOMIC DNA]</scope>
    <source>
        <strain evidence="4 5">NIES-2499</strain>
    </source>
</reference>
<organism evidence="4 5">
    <name type="scientific">Chlamydomonas eustigma</name>
    <dbReference type="NCBI Taxonomy" id="1157962"/>
    <lineage>
        <taxon>Eukaryota</taxon>
        <taxon>Viridiplantae</taxon>
        <taxon>Chlorophyta</taxon>
        <taxon>core chlorophytes</taxon>
        <taxon>Chlorophyceae</taxon>
        <taxon>CS clade</taxon>
        <taxon>Chlamydomonadales</taxon>
        <taxon>Chlamydomonadaceae</taxon>
        <taxon>Chlamydomonas</taxon>
    </lineage>
</organism>
<keyword evidence="1" id="KW-0175">Coiled coil</keyword>
<feature type="region of interest" description="Disordered" evidence="2">
    <location>
        <begin position="1542"/>
        <end position="1571"/>
    </location>
</feature>
<keyword evidence="5" id="KW-1185">Reference proteome</keyword>
<feature type="coiled-coil region" evidence="1">
    <location>
        <begin position="642"/>
        <end position="676"/>
    </location>
</feature>
<dbReference type="SUPFAM" id="SSF57997">
    <property type="entry name" value="Tropomyosin"/>
    <property type="match status" value="1"/>
</dbReference>
<comment type="caution">
    <text evidence="4">The sequence shown here is derived from an EMBL/GenBank/DDBJ whole genome shotgun (WGS) entry which is preliminary data.</text>
</comment>
<proteinExistence type="predicted"/>
<keyword evidence="3" id="KW-1133">Transmembrane helix</keyword>
<feature type="region of interest" description="Disordered" evidence="2">
    <location>
        <begin position="1665"/>
        <end position="1684"/>
    </location>
</feature>
<evidence type="ECO:0000256" key="3">
    <source>
        <dbReference type="SAM" id="Phobius"/>
    </source>
</evidence>
<feature type="coiled-coil region" evidence="1">
    <location>
        <begin position="729"/>
        <end position="756"/>
    </location>
</feature>
<keyword evidence="3" id="KW-0812">Transmembrane</keyword>
<feature type="coiled-coil region" evidence="1">
    <location>
        <begin position="1261"/>
        <end position="1434"/>
    </location>
</feature>
<protein>
    <submittedName>
        <fullName evidence="4">Uncharacterized protein</fullName>
    </submittedName>
</protein>
<keyword evidence="3" id="KW-0472">Membrane</keyword>
<feature type="coiled-coil region" evidence="1">
    <location>
        <begin position="484"/>
        <end position="578"/>
    </location>
</feature>
<dbReference type="STRING" id="1157962.A0A250WQH2"/>
<feature type="coiled-coil region" evidence="1">
    <location>
        <begin position="1476"/>
        <end position="1503"/>
    </location>
</feature>
<feature type="coiled-coil region" evidence="1">
    <location>
        <begin position="203"/>
        <end position="458"/>
    </location>
</feature>
<dbReference type="Proteomes" id="UP000232323">
    <property type="component" value="Unassembled WGS sequence"/>
</dbReference>
<evidence type="ECO:0000313" key="4">
    <source>
        <dbReference type="EMBL" id="GAX72912.1"/>
    </source>
</evidence>
<evidence type="ECO:0000313" key="5">
    <source>
        <dbReference type="Proteomes" id="UP000232323"/>
    </source>
</evidence>
<feature type="transmembrane region" description="Helical" evidence="3">
    <location>
        <begin position="2206"/>
        <end position="2221"/>
    </location>
</feature>
<evidence type="ECO:0000256" key="1">
    <source>
        <dbReference type="SAM" id="Coils"/>
    </source>
</evidence>
<feature type="transmembrane region" description="Helical" evidence="3">
    <location>
        <begin position="2180"/>
        <end position="2199"/>
    </location>
</feature>
<name>A0A250WQH2_9CHLO</name>
<evidence type="ECO:0000256" key="2">
    <source>
        <dbReference type="SAM" id="MobiDB-lite"/>
    </source>
</evidence>
<feature type="coiled-coil region" evidence="1">
    <location>
        <begin position="972"/>
        <end position="1147"/>
    </location>
</feature>
<feature type="region of interest" description="Disordered" evidence="2">
    <location>
        <begin position="137"/>
        <end position="173"/>
    </location>
</feature>
<sequence>MSDIAQTRQAYKDLGRQKLADFKAKRSALSKPVVPTPKVQYERELHVETYPEAVSNHTSSLHQLVPGGLRDSFTTENLTSIRARSSHDAVLPEALTALKISSALNNGDSTAHQVHSTQRTSLNGDTASLQSIVGENFSTRPDLSSPDHVAYDRCVSPPLQEPSHPQNPNDTEDQLKRLQSDLDALTSHHSEAISTQNALSMQLQNLQVVEKHLLLELQQTKAEAETNLKSQLSILKQEAEAQLRQALESSEQQNAIALKQAMDSEERKSALALQQAEERLNALAVRVSELEVELESMTQLKSETEIELCKWREMVGDLSAMLESKVSELEIEISQAKAQALGWEEKHAQLLDRHSAARAEFEKLKQLSSERKQTISELQQQLEEARQQLTSNAENLKQGQDLQSIQEMVAAEIKEAEEKAASQIKEAQDFALSLRAELEEARQRIEGLEDEKVTVASAAAASQSLLMQKLEEDQKLSARVQEELQECLLRLSDVTEQRDALKEAVQDMQEETEQSYLTSQKQLLDIQDFKKQVQIIPELEAEVARLQSALESSLKENLMSHTQALEELNRQVAEALLQASSSASALEELKVQHAKEVAGMAETIHELRVQLEGVQSSDQKLTDMQAKLVRAKTQFDKLRVTCAENKEKAAKYKAEAAELKEANEQLQQQLQGKSLDQDSQIDINSLQQELMEARAAYSLISGQLESLIQENAVLTQQTRNREEHWQREAEQWALDLKNAESAAEDLRAAEAALLMEVQSWKEKLLEAESGFQATLYNQKVTLEGEKVAEVKVARVEVDRLKTLMHEIQEEKEEELQALRREAEEQLQALLQPLEITRNEAVHIAQSLEQALEVQSSKAKELQIKTLSLETEVSSLNVAKQEADKKVKEAEDRAIEAEARVAGMKEKLGLAKQKFLKMQATAQERKEELSALQSQLELRDQTHAQQCSQLVGEVEALKDQLSVLQSAHTPAQQQQQQQEAARLEDQVASLEICITELRESLEAAQRIELVLREQAAEQSDHVILLQQQLENAQQEVSLCAGLKEELAEVQAEHAEVVLKLRDLNHQHESVSCQYKELLERQEEQEMLQQVLSEARGRVQELEKDLAEATEELHRSTQASPLTPAVNIFSSHFEETEGLKARIRELEEQLLAKSGHESRVDREREEVGASSAFQDCVQVSAVGGAEGSVVNTNAPAKLGGPDVSSIPWGGEEDADGWEAQEMMLPLPAQGQQYGTEQAFVQPPADDGPTGSDAEALIEGAPLDADAEAAVRLLREQLEEAQYQVEELSRQVEDLEDARAAGALVAKEANQRAEHLARQVEELKQQILDLEEHKVKVAERAANLNATLEEASLAAIQTEEALAESERRTTAAEAEMQQLKVAMQEMEIRMSQLHASVVEVNGVEEGRQSSASIAVELQEWQARCSAAESRIVTLEERLVLKDPDHGQEQQTDLAQKEVLQLKAALTQSEYRISEGDSALNQAHARIHQLQLEVAESEVRLGNLQEHLASVMAGRSEGQEAAELAGRSEGQEAAELAGRIEGQEAAELAGRSEGQEAAELAGRSEGQEAAELAAQQVEGQEAAELAAQQVEGLKAQLREVLESERMCSSGYQVELEKLGAVLKEEQESLIRGRGLVTDANSLTQEQGMKIKNLEEDVQRLQELVSSLQGEGRGGSVDNVSPCPVEDSSGRSESLIVELETLRVRMEEAQHEVLAVTAAREAERDLLTQQEQVLRLQIEEAVGQLGHQQEINQQLKERIEALEALMQQESALKDQLLRDVRSESDAALHQLQEYSHGLQHQLQHTQDLNLELQQSVAQLQAEVAEAQHGAQLKLEAHEAIAAQQLLDLQSRSHTLMENLAEARALLRDAEERAAFEIARVAALESSLQEAESKDQDLNRTLAQKEEDLRCAEERVADSATAIVEALQAREQLEETVSSLQHEILILRQQQGVLQQRIMQAESREHSSQHYQSALEQQAAQLEEMRRQLDTAAAAPLQEQCVHLQQQVHRFENEQQQLLLQNQQLLAQMQLLGSSGDDSHNKEVQDLRRQVLELQSEKAVLSSRAANAAVSPSEVDAFRMQVTQLEAALKGEQRRAAEYYAQLVDAMAARNMPAPPRSVNPASVVASPMGSPGMMGAYPGAGKKQDDGLPGASSGFRVYDPESAVLQGASTTFQPLAGWMRGRGRALGVMASAAGLLDMMTVALYRRPGARVVLFVYFVLLHAAVMYL</sequence>
<gene>
    <name evidence="4" type="ORF">CEUSTIGMA_g367.t1</name>
</gene>
<accession>A0A250WQH2</accession>
<dbReference type="OrthoDB" id="550851at2759"/>
<dbReference type="EMBL" id="BEGY01000001">
    <property type="protein sequence ID" value="GAX72912.1"/>
    <property type="molecule type" value="Genomic_DNA"/>
</dbReference>